<dbReference type="PANTHER" id="PTHR10003">
    <property type="entry name" value="SUPEROXIDE DISMUTASE CU-ZN -RELATED"/>
    <property type="match status" value="1"/>
</dbReference>
<dbReference type="Pfam" id="PF00080">
    <property type="entry name" value="Sod_Cu"/>
    <property type="match status" value="1"/>
</dbReference>
<dbReference type="InterPro" id="IPR024134">
    <property type="entry name" value="SOD_Cu/Zn_/chaperone"/>
</dbReference>
<evidence type="ECO:0000256" key="2">
    <source>
        <dbReference type="RuleBase" id="RU000393"/>
    </source>
</evidence>
<comment type="cofactor">
    <cofactor evidence="2">
        <name>Zn(2+)</name>
        <dbReference type="ChEBI" id="CHEBI:29105"/>
    </cofactor>
    <text evidence="2">Binds 1 zinc ion per subunit.</text>
</comment>
<dbReference type="PROSITE" id="PS00087">
    <property type="entry name" value="SOD_CU_ZN_1"/>
    <property type="match status" value="1"/>
</dbReference>
<sequence length="179" mass="17662">MRALFAAAIALTAVSGCATTDMISSERVVVPMNMVAADGTSHSAGMVTLNDSIAGLVLLPALVHIPEGSHGFHVHANGSCAPGPDAQGKTIAAGAAGGHFDPQNTGMHGPPQGPGHMGDLPPITADSVGNVAEAVVAPRLKLADVRGKALMVHVGGDNHSDHPAPLGGGGGRMACGVIP</sequence>
<accession>A0ABU7UZD5</accession>
<evidence type="ECO:0000256" key="4">
    <source>
        <dbReference type="SAM" id="SignalP"/>
    </source>
</evidence>
<dbReference type="InterPro" id="IPR001424">
    <property type="entry name" value="SOD_Cu_Zn_dom"/>
</dbReference>
<keyword evidence="2" id="KW-0479">Metal-binding</keyword>
<feature type="domain" description="Superoxide dismutase copper/zinc binding" evidence="5">
    <location>
        <begin position="56"/>
        <end position="178"/>
    </location>
</feature>
<feature type="region of interest" description="Disordered" evidence="3">
    <location>
        <begin position="92"/>
        <end position="120"/>
    </location>
</feature>
<protein>
    <recommendedName>
        <fullName evidence="2">Superoxide dismutase [Cu-Zn]</fullName>
        <ecNumber evidence="2">1.15.1.1</ecNumber>
    </recommendedName>
</protein>
<dbReference type="Proteomes" id="UP001356170">
    <property type="component" value="Unassembled WGS sequence"/>
</dbReference>
<comment type="cofactor">
    <cofactor evidence="2">
        <name>Cu cation</name>
        <dbReference type="ChEBI" id="CHEBI:23378"/>
    </cofactor>
    <text evidence="2">Binds 1 copper ion per subunit.</text>
</comment>
<dbReference type="SUPFAM" id="SSF49329">
    <property type="entry name" value="Cu,Zn superoxide dismutase-like"/>
    <property type="match status" value="1"/>
</dbReference>
<comment type="similarity">
    <text evidence="1 2">Belongs to the Cu-Zn superoxide dismutase family.</text>
</comment>
<evidence type="ECO:0000256" key="1">
    <source>
        <dbReference type="ARBA" id="ARBA00010457"/>
    </source>
</evidence>
<comment type="function">
    <text evidence="2">Destroys radicals which are normally produced within the cells and which are toxic to biological systems.</text>
</comment>
<name>A0ABU7UZD5_9GAMM</name>
<keyword evidence="4" id="KW-0732">Signal</keyword>
<dbReference type="PROSITE" id="PS51257">
    <property type="entry name" value="PROKAR_LIPOPROTEIN"/>
    <property type="match status" value="1"/>
</dbReference>
<dbReference type="EMBL" id="JAZHBO010000001">
    <property type="protein sequence ID" value="MEF2154984.1"/>
    <property type="molecule type" value="Genomic_DNA"/>
</dbReference>
<evidence type="ECO:0000313" key="7">
    <source>
        <dbReference type="Proteomes" id="UP001356170"/>
    </source>
</evidence>
<dbReference type="EC" id="1.15.1.1" evidence="2"/>
<comment type="caution">
    <text evidence="6">The sequence shown here is derived from an EMBL/GenBank/DDBJ whole genome shotgun (WGS) entry which is preliminary data.</text>
</comment>
<comment type="catalytic activity">
    <reaction evidence="2">
        <text>2 superoxide + 2 H(+) = H2O2 + O2</text>
        <dbReference type="Rhea" id="RHEA:20696"/>
        <dbReference type="ChEBI" id="CHEBI:15378"/>
        <dbReference type="ChEBI" id="CHEBI:15379"/>
        <dbReference type="ChEBI" id="CHEBI:16240"/>
        <dbReference type="ChEBI" id="CHEBI:18421"/>
        <dbReference type="EC" id="1.15.1.1"/>
    </reaction>
</comment>
<feature type="chain" id="PRO_5047181328" description="Superoxide dismutase [Cu-Zn]" evidence="4">
    <location>
        <begin position="19"/>
        <end position="179"/>
    </location>
</feature>
<dbReference type="RefSeq" id="WP_331703123.1">
    <property type="nucleotide sequence ID" value="NZ_JAZHBO010000001.1"/>
</dbReference>
<dbReference type="GO" id="GO:0004784">
    <property type="term" value="F:superoxide dismutase activity"/>
    <property type="evidence" value="ECO:0007669"/>
    <property type="project" value="UniProtKB-EC"/>
</dbReference>
<keyword evidence="2" id="KW-0186">Copper</keyword>
<keyword evidence="2" id="KW-0862">Zinc</keyword>
<evidence type="ECO:0000313" key="6">
    <source>
        <dbReference type="EMBL" id="MEF2154984.1"/>
    </source>
</evidence>
<dbReference type="PROSITE" id="PS00332">
    <property type="entry name" value="SOD_CU_ZN_2"/>
    <property type="match status" value="1"/>
</dbReference>
<dbReference type="Gene3D" id="2.60.40.200">
    <property type="entry name" value="Superoxide dismutase, copper/zinc binding domain"/>
    <property type="match status" value="1"/>
</dbReference>
<reference evidence="6 7" key="1">
    <citation type="submission" date="2024-01" db="EMBL/GenBank/DDBJ databases">
        <title>Novel species of the genus Luteimonas isolated from rivers.</title>
        <authorList>
            <person name="Lu H."/>
        </authorList>
    </citation>
    <scope>NUCLEOTIDE SEQUENCE [LARGE SCALE GENOMIC DNA]</scope>
    <source>
        <strain evidence="6 7">FXH3W</strain>
    </source>
</reference>
<dbReference type="InterPro" id="IPR036423">
    <property type="entry name" value="SOD-like_Cu/Zn_dom_sf"/>
</dbReference>
<keyword evidence="2 6" id="KW-0560">Oxidoreductase</keyword>
<proteinExistence type="inferred from homology"/>
<dbReference type="NCBIfam" id="NF007628">
    <property type="entry name" value="PRK10290.1"/>
    <property type="match status" value="1"/>
</dbReference>
<gene>
    <name evidence="6" type="primary">sodC</name>
    <name evidence="6" type="ORF">V3390_01845</name>
</gene>
<feature type="signal peptide" evidence="4">
    <location>
        <begin position="1"/>
        <end position="18"/>
    </location>
</feature>
<evidence type="ECO:0000259" key="5">
    <source>
        <dbReference type="Pfam" id="PF00080"/>
    </source>
</evidence>
<dbReference type="InterPro" id="IPR018152">
    <property type="entry name" value="SOD_Cu/Zn_BS"/>
</dbReference>
<evidence type="ECO:0000256" key="3">
    <source>
        <dbReference type="SAM" id="MobiDB-lite"/>
    </source>
</evidence>
<keyword evidence="7" id="KW-1185">Reference proteome</keyword>
<organism evidence="6 7">
    <name type="scientific">Aquilutibacter rugosus</name>
    <dbReference type="NCBI Taxonomy" id="3115820"/>
    <lineage>
        <taxon>Bacteria</taxon>
        <taxon>Pseudomonadati</taxon>
        <taxon>Pseudomonadota</taxon>
        <taxon>Gammaproteobacteria</taxon>
        <taxon>Lysobacterales</taxon>
        <taxon>Lysobacteraceae</taxon>
        <taxon>Aquilutibacter</taxon>
    </lineage>
</organism>